<reference evidence="1" key="1">
    <citation type="journal article" date="2015" name="Nature">
        <title>rRNA introns, odd ribosomes, and small enigmatic genomes across a large radiation of phyla.</title>
        <authorList>
            <person name="Brown C.T."/>
            <person name="Hug L.A."/>
            <person name="Thomas B.C."/>
            <person name="Sharon I."/>
            <person name="Castelle C.J."/>
            <person name="Singh A."/>
            <person name="Wilkins M.J."/>
            <person name="Williams K.H."/>
            <person name="Banfield J.F."/>
        </authorList>
    </citation>
    <scope>NUCLEOTIDE SEQUENCE [LARGE SCALE GENOMIC DNA]</scope>
</reference>
<name>A0A0G1U1P3_9BACT</name>
<proteinExistence type="predicted"/>
<dbReference type="EMBL" id="LCOY01000015">
    <property type="protein sequence ID" value="KKU87976.1"/>
    <property type="molecule type" value="Genomic_DNA"/>
</dbReference>
<protein>
    <submittedName>
        <fullName evidence="1">Uncharacterized protein</fullName>
    </submittedName>
</protein>
<sequence>MNITQDDLRNIFFSGYPAATSWDILDELFIALDRDAITYRTEQLVPKDEFYTVSNLVAVIDGLGPQEKGHMALKEIAKRWLWKRYQVKAICETYFNGLHPDVCSADNRFVIECGTTDPSCIQIFLNDPNVVWVANIPYPFSDDIHLTLHIFGRGPNYVNWQREKINATRDAFQKFHRK</sequence>
<accession>A0A0G1U1P3</accession>
<dbReference type="AlphaFoldDB" id="A0A0G1U1P3"/>
<gene>
    <name evidence="1" type="ORF">UY16_C0015G0014</name>
</gene>
<organism evidence="1">
    <name type="scientific">Candidatus Gottesmanbacteria bacterium GW2011_GWA2_47_9</name>
    <dbReference type="NCBI Taxonomy" id="1618445"/>
    <lineage>
        <taxon>Bacteria</taxon>
        <taxon>Candidatus Gottesmaniibacteriota</taxon>
    </lineage>
</organism>
<evidence type="ECO:0000313" key="1">
    <source>
        <dbReference type="EMBL" id="KKU87976.1"/>
    </source>
</evidence>
<dbReference type="Proteomes" id="UP000034739">
    <property type="component" value="Unassembled WGS sequence"/>
</dbReference>
<comment type="caution">
    <text evidence="1">The sequence shown here is derived from an EMBL/GenBank/DDBJ whole genome shotgun (WGS) entry which is preliminary data.</text>
</comment>